<sequence length="333" mass="35495">MLGTARPHLATVCKYVLLAVAHRSSFVICFECMMLSVFTPYLLATFGLGAAVSPAAHDAQGITALSDADIAGFLPYAHFAAIAYCLPSVALNWSCGAYCDANPSFIPIAAGGDGNKVQFWYVGFNPPSGEIIVSHQGTNFTKIDPVLRDVNIIFESLNRTLFPGVPAGIQAHSGFSVSQQKTAADIMTAVQTGLTKFNAKKVIVSGHSLGAAVGLLDALFLRLNIPSDVAVRFVGYALPRVGNQAFADFVDGSGVQVEFINNKRDLVPILPGRFLGYRHPSGEIHIQDSSTWVSCRGQDNPSSQCSTGGVPTIFQSNLNHHNGPYQGIMMGRC</sequence>
<dbReference type="InterPro" id="IPR051218">
    <property type="entry name" value="Sec_MonoDiacylglyc_Lipase"/>
</dbReference>
<keyword evidence="7" id="KW-1185">Reference proteome</keyword>
<dbReference type="Pfam" id="PF01764">
    <property type="entry name" value="Lipase_3"/>
    <property type="match status" value="1"/>
</dbReference>
<evidence type="ECO:0000256" key="4">
    <source>
        <dbReference type="ARBA" id="ARBA00048461"/>
    </source>
</evidence>
<evidence type="ECO:0000259" key="5">
    <source>
        <dbReference type="Pfam" id="PF01764"/>
    </source>
</evidence>
<evidence type="ECO:0000313" key="7">
    <source>
        <dbReference type="Proteomes" id="UP000184267"/>
    </source>
</evidence>
<dbReference type="GO" id="GO:0006629">
    <property type="term" value="P:lipid metabolic process"/>
    <property type="evidence" value="ECO:0007669"/>
    <property type="project" value="InterPro"/>
</dbReference>
<dbReference type="PANTHER" id="PTHR45856">
    <property type="entry name" value="ALPHA/BETA-HYDROLASES SUPERFAMILY PROTEIN"/>
    <property type="match status" value="1"/>
</dbReference>
<dbReference type="STRING" id="154538.A0A1M2W6J3"/>
<evidence type="ECO:0000256" key="3">
    <source>
        <dbReference type="ARBA" id="ARBA00047591"/>
    </source>
</evidence>
<dbReference type="SUPFAM" id="SSF53474">
    <property type="entry name" value="alpha/beta-Hydrolases"/>
    <property type="match status" value="1"/>
</dbReference>
<comment type="caution">
    <text evidence="6">The sequence shown here is derived from an EMBL/GenBank/DDBJ whole genome shotgun (WGS) entry which is preliminary data.</text>
</comment>
<evidence type="ECO:0000313" key="6">
    <source>
        <dbReference type="EMBL" id="OJT15443.1"/>
    </source>
</evidence>
<dbReference type="OrthoDB" id="426718at2759"/>
<comment type="catalytic activity">
    <reaction evidence="4">
        <text>a monoacylglycerol + H2O = glycerol + a fatty acid + H(+)</text>
        <dbReference type="Rhea" id="RHEA:15245"/>
        <dbReference type="ChEBI" id="CHEBI:15377"/>
        <dbReference type="ChEBI" id="CHEBI:15378"/>
        <dbReference type="ChEBI" id="CHEBI:17408"/>
        <dbReference type="ChEBI" id="CHEBI:17754"/>
        <dbReference type="ChEBI" id="CHEBI:28868"/>
    </reaction>
</comment>
<comment type="catalytic activity">
    <reaction evidence="3">
        <text>a diacylglycerol + H2O = a monoacylglycerol + a fatty acid + H(+)</text>
        <dbReference type="Rhea" id="RHEA:32731"/>
        <dbReference type="ChEBI" id="CHEBI:15377"/>
        <dbReference type="ChEBI" id="CHEBI:15378"/>
        <dbReference type="ChEBI" id="CHEBI:17408"/>
        <dbReference type="ChEBI" id="CHEBI:18035"/>
        <dbReference type="ChEBI" id="CHEBI:28868"/>
    </reaction>
</comment>
<dbReference type="OMA" id="DGITIRC"/>
<feature type="domain" description="Fungal lipase-type" evidence="5">
    <location>
        <begin position="133"/>
        <end position="273"/>
    </location>
</feature>
<reference evidence="6 7" key="1">
    <citation type="submission" date="2016-10" db="EMBL/GenBank/DDBJ databases">
        <title>Genome sequence of the basidiomycete white-rot fungus Trametes pubescens.</title>
        <authorList>
            <person name="Makela M.R."/>
            <person name="Granchi Z."/>
            <person name="Peng M."/>
            <person name="De Vries R.P."/>
            <person name="Grigoriev I."/>
            <person name="Riley R."/>
            <person name="Hilden K."/>
        </authorList>
    </citation>
    <scope>NUCLEOTIDE SEQUENCE [LARGE SCALE GENOMIC DNA]</scope>
    <source>
        <strain evidence="6 7">FBCC735</strain>
    </source>
</reference>
<dbReference type="Gene3D" id="3.40.50.1820">
    <property type="entry name" value="alpha/beta hydrolase"/>
    <property type="match status" value="1"/>
</dbReference>
<dbReference type="Proteomes" id="UP000184267">
    <property type="component" value="Unassembled WGS sequence"/>
</dbReference>
<gene>
    <name evidence="6" type="ORF">TRAPUB_7988</name>
</gene>
<dbReference type="InterPro" id="IPR029058">
    <property type="entry name" value="AB_hydrolase_fold"/>
</dbReference>
<dbReference type="PANTHER" id="PTHR45856:SF25">
    <property type="entry name" value="FUNGAL LIPASE-LIKE DOMAIN-CONTAINING PROTEIN"/>
    <property type="match status" value="1"/>
</dbReference>
<accession>A0A1M2W6J3</accession>
<keyword evidence="1" id="KW-1015">Disulfide bond</keyword>
<organism evidence="6 7">
    <name type="scientific">Trametes pubescens</name>
    <name type="common">White-rot fungus</name>
    <dbReference type="NCBI Taxonomy" id="154538"/>
    <lineage>
        <taxon>Eukaryota</taxon>
        <taxon>Fungi</taxon>
        <taxon>Dikarya</taxon>
        <taxon>Basidiomycota</taxon>
        <taxon>Agaricomycotina</taxon>
        <taxon>Agaricomycetes</taxon>
        <taxon>Polyporales</taxon>
        <taxon>Polyporaceae</taxon>
        <taxon>Trametes</taxon>
    </lineage>
</organism>
<proteinExistence type="inferred from homology"/>
<protein>
    <submittedName>
        <fullName evidence="6">Lipase</fullName>
    </submittedName>
</protein>
<evidence type="ECO:0000256" key="2">
    <source>
        <dbReference type="ARBA" id="ARBA00043996"/>
    </source>
</evidence>
<dbReference type="AlphaFoldDB" id="A0A1M2W6J3"/>
<evidence type="ECO:0000256" key="1">
    <source>
        <dbReference type="ARBA" id="ARBA00023157"/>
    </source>
</evidence>
<comment type="similarity">
    <text evidence="2">Belongs to the AB hydrolase superfamily. Lipase family. Class 3 subfamily.</text>
</comment>
<dbReference type="InterPro" id="IPR002921">
    <property type="entry name" value="Fungal_lipase-type"/>
</dbReference>
<dbReference type="EMBL" id="MNAD01000159">
    <property type="protein sequence ID" value="OJT15443.1"/>
    <property type="molecule type" value="Genomic_DNA"/>
</dbReference>
<dbReference type="CDD" id="cd00519">
    <property type="entry name" value="Lipase_3"/>
    <property type="match status" value="1"/>
</dbReference>
<name>A0A1M2W6J3_TRAPU</name>